<dbReference type="Proteomes" id="UP000094527">
    <property type="component" value="Unassembled WGS sequence"/>
</dbReference>
<protein>
    <submittedName>
        <fullName evidence="1">Uncharacterized protein</fullName>
    </submittedName>
</protein>
<organism evidence="1 2">
    <name type="scientific">Orchesella cincta</name>
    <name type="common">Springtail</name>
    <name type="synonym">Podura cincta</name>
    <dbReference type="NCBI Taxonomy" id="48709"/>
    <lineage>
        <taxon>Eukaryota</taxon>
        <taxon>Metazoa</taxon>
        <taxon>Ecdysozoa</taxon>
        <taxon>Arthropoda</taxon>
        <taxon>Hexapoda</taxon>
        <taxon>Collembola</taxon>
        <taxon>Entomobryomorpha</taxon>
        <taxon>Entomobryoidea</taxon>
        <taxon>Orchesellidae</taxon>
        <taxon>Orchesellinae</taxon>
        <taxon>Orchesella</taxon>
    </lineage>
</organism>
<dbReference type="EMBL" id="LJIJ01002126">
    <property type="protein sequence ID" value="ODM90181.1"/>
    <property type="molecule type" value="Genomic_DNA"/>
</dbReference>
<comment type="caution">
    <text evidence="1">The sequence shown here is derived from an EMBL/GenBank/DDBJ whole genome shotgun (WGS) entry which is preliminary data.</text>
</comment>
<evidence type="ECO:0000313" key="2">
    <source>
        <dbReference type="Proteomes" id="UP000094527"/>
    </source>
</evidence>
<dbReference type="AlphaFoldDB" id="A0A1D2MB94"/>
<keyword evidence="2" id="KW-1185">Reference proteome</keyword>
<evidence type="ECO:0000313" key="1">
    <source>
        <dbReference type="EMBL" id="ODM90181.1"/>
    </source>
</evidence>
<name>A0A1D2MB94_ORCCI</name>
<accession>A0A1D2MB94</accession>
<gene>
    <name evidence="1" type="ORF">Ocin01_16502</name>
</gene>
<sequence>MGDNLKEKSAVIKKIKNSAEEKALDYYEQNPDIKASSSYFNSRRTFSIFRRQ</sequence>
<reference evidence="1 2" key="1">
    <citation type="journal article" date="2016" name="Genome Biol. Evol.">
        <title>Gene Family Evolution Reflects Adaptation to Soil Environmental Stressors in the Genome of the Collembolan Orchesella cincta.</title>
        <authorList>
            <person name="Faddeeva-Vakhrusheva A."/>
            <person name="Derks M.F."/>
            <person name="Anvar S.Y."/>
            <person name="Agamennone V."/>
            <person name="Suring W."/>
            <person name="Smit S."/>
            <person name="van Straalen N.M."/>
            <person name="Roelofs D."/>
        </authorList>
    </citation>
    <scope>NUCLEOTIDE SEQUENCE [LARGE SCALE GENOMIC DNA]</scope>
    <source>
        <tissue evidence="1">Mixed pool</tissue>
    </source>
</reference>
<proteinExistence type="predicted"/>